<feature type="domain" description="UvrD-like helicase ATP-binding" evidence="11">
    <location>
        <begin position="1"/>
        <end position="289"/>
    </location>
</feature>
<dbReference type="GO" id="GO:0005829">
    <property type="term" value="C:cytosol"/>
    <property type="evidence" value="ECO:0007669"/>
    <property type="project" value="TreeGrafter"/>
</dbReference>
<keyword evidence="4 10" id="KW-0347">Helicase</keyword>
<dbReference type="GO" id="GO:0016887">
    <property type="term" value="F:ATP hydrolysis activity"/>
    <property type="evidence" value="ECO:0007669"/>
    <property type="project" value="RHEA"/>
</dbReference>
<dbReference type="GO" id="GO:0000725">
    <property type="term" value="P:recombinational repair"/>
    <property type="evidence" value="ECO:0007669"/>
    <property type="project" value="TreeGrafter"/>
</dbReference>
<dbReference type="Gene3D" id="1.10.10.160">
    <property type="match status" value="1"/>
</dbReference>
<dbReference type="SUPFAM" id="SSF52540">
    <property type="entry name" value="P-loop containing nucleoside triphosphate hydrolases"/>
    <property type="match status" value="1"/>
</dbReference>
<dbReference type="GO" id="GO:0005524">
    <property type="term" value="F:ATP binding"/>
    <property type="evidence" value="ECO:0007669"/>
    <property type="project" value="UniProtKB-UniRule"/>
</dbReference>
<evidence type="ECO:0000256" key="9">
    <source>
        <dbReference type="ARBA" id="ARBA00048988"/>
    </source>
</evidence>
<keyword evidence="6" id="KW-0413">Isomerase</keyword>
<dbReference type="InterPro" id="IPR013986">
    <property type="entry name" value="DExx_box_DNA_helicase_dom_sf"/>
</dbReference>
<dbReference type="InterPro" id="IPR000212">
    <property type="entry name" value="DNA_helicase_UvrD/REP"/>
</dbReference>
<keyword evidence="5 10" id="KW-0067">ATP-binding</keyword>
<dbReference type="PANTHER" id="PTHR11070:SF3">
    <property type="entry name" value="DNA 3'-5' HELICASE"/>
    <property type="match status" value="1"/>
</dbReference>
<dbReference type="AlphaFoldDB" id="A0A098YMZ4"/>
<comment type="catalytic activity">
    <reaction evidence="9">
        <text>ATP + H2O = ADP + phosphate + H(+)</text>
        <dbReference type="Rhea" id="RHEA:13065"/>
        <dbReference type="ChEBI" id="CHEBI:15377"/>
        <dbReference type="ChEBI" id="CHEBI:15378"/>
        <dbReference type="ChEBI" id="CHEBI:30616"/>
        <dbReference type="ChEBI" id="CHEBI:43474"/>
        <dbReference type="ChEBI" id="CHEBI:456216"/>
        <dbReference type="EC" id="5.6.2.4"/>
    </reaction>
</comment>
<evidence type="ECO:0000256" key="4">
    <source>
        <dbReference type="ARBA" id="ARBA00022806"/>
    </source>
</evidence>
<evidence type="ECO:0000256" key="2">
    <source>
        <dbReference type="ARBA" id="ARBA00022741"/>
    </source>
</evidence>
<dbReference type="GO" id="GO:0003677">
    <property type="term" value="F:DNA binding"/>
    <property type="evidence" value="ECO:0007669"/>
    <property type="project" value="InterPro"/>
</dbReference>
<protein>
    <recommendedName>
        <fullName evidence="8">DNA 3'-5' helicase</fullName>
        <ecNumber evidence="8">5.6.2.4</ecNumber>
    </recommendedName>
</protein>
<comment type="similarity">
    <text evidence="1">Belongs to the helicase family. UvrD subfamily.</text>
</comment>
<dbReference type="Proteomes" id="UP000029723">
    <property type="component" value="Unassembled WGS sequence"/>
</dbReference>
<evidence type="ECO:0000256" key="10">
    <source>
        <dbReference type="PROSITE-ProRule" id="PRU00560"/>
    </source>
</evidence>
<dbReference type="PROSITE" id="PS51198">
    <property type="entry name" value="UVRD_HELICASE_ATP_BIND"/>
    <property type="match status" value="1"/>
</dbReference>
<dbReference type="RefSeq" id="WP_036929225.1">
    <property type="nucleotide sequence ID" value="NZ_JRPQ01000191.1"/>
</dbReference>
<evidence type="ECO:0000256" key="7">
    <source>
        <dbReference type="ARBA" id="ARBA00034617"/>
    </source>
</evidence>
<dbReference type="InterPro" id="IPR014016">
    <property type="entry name" value="UvrD-like_ATP-bd"/>
</dbReference>
<dbReference type="OrthoDB" id="1100019at2"/>
<feature type="binding site" evidence="10">
    <location>
        <begin position="21"/>
        <end position="28"/>
    </location>
    <ligand>
        <name>ATP</name>
        <dbReference type="ChEBI" id="CHEBI:30616"/>
    </ligand>
</feature>
<dbReference type="InterPro" id="IPR027417">
    <property type="entry name" value="P-loop_NTPase"/>
</dbReference>
<proteinExistence type="inferred from homology"/>
<gene>
    <name evidence="12" type="ORF">HMPREF9304_12010</name>
</gene>
<dbReference type="Pfam" id="PF13361">
    <property type="entry name" value="UvrD_C"/>
    <property type="match status" value="1"/>
</dbReference>
<reference evidence="12 13" key="1">
    <citation type="submission" date="2014-07" db="EMBL/GenBank/DDBJ databases">
        <authorList>
            <person name="McCorrison J."/>
            <person name="Sanka R."/>
            <person name="Torralba M."/>
            <person name="Gillis M."/>
            <person name="Haft D.H."/>
            <person name="Methe B."/>
            <person name="Sutton G."/>
            <person name="Nelson K.E."/>
        </authorList>
    </citation>
    <scope>NUCLEOTIDE SEQUENCE [LARGE SCALE GENOMIC DNA]</scope>
    <source>
        <strain evidence="12 13">S9-PR14</strain>
    </source>
</reference>
<dbReference type="Gene3D" id="3.40.50.300">
    <property type="entry name" value="P-loop containing nucleotide triphosphate hydrolases"/>
    <property type="match status" value="2"/>
</dbReference>
<evidence type="ECO:0000256" key="3">
    <source>
        <dbReference type="ARBA" id="ARBA00022801"/>
    </source>
</evidence>
<organism evidence="12 13">
    <name type="scientific">Hoylesella timonensis S9-PR14</name>
    <dbReference type="NCBI Taxonomy" id="1401062"/>
    <lineage>
        <taxon>Bacteria</taxon>
        <taxon>Pseudomonadati</taxon>
        <taxon>Bacteroidota</taxon>
        <taxon>Bacteroidia</taxon>
        <taxon>Bacteroidales</taxon>
        <taxon>Prevotellaceae</taxon>
        <taxon>Hoylesella</taxon>
    </lineage>
</organism>
<sequence>MAIIITSEQTIPVDKPFKVTAGPGAGKTHWLISHIKNVVSNSNKLDVVRKVACITYTNVGIDTIISRLNMRNDVVEVCTIHSFLYANIVKPYIHLVAAEFGLELSKLVVVDDSNFKSKGAAEIVLKSIGKSWLDTETYLNGLTKAIWRYENHEYKHYKPKYPQTYVTKSGKRYVGNDWYMGFKRWIWSGGYISFDDILYFSYILLSKYPNIYILIKARYPYIFVDEFQDTIPFVVDFLTKLGNEGVIVGVVGDKTQSIYDFLGATVQQFDSFTVPEMQEYEIRGNKRSTKQIIDLLNIVRTDFSQDWLNGSEGMMPELLVGDMLNCYQQSIEKSGTNDIQSLAFQNVLANSMRKKNGVREVEKILEIDFDSNARRQMIIKTLIKAVEYTRMNDLRNAWHQLDIINRDRTITIVALRRLLDGYKDYKDGSLMDFYNFLVNDLQLKITKITGKAIKDFYVNHTYADAALGVKYGDSNDKHKTIHKSKGEEFDNVFVILEKEEDLEFLLSPNLDGNNVHRVYYVAASRAMKRLFICVPTLSTENRIKLKDKPITIP</sequence>
<evidence type="ECO:0000313" key="12">
    <source>
        <dbReference type="EMBL" id="KGI21135.1"/>
    </source>
</evidence>
<dbReference type="Pfam" id="PF00580">
    <property type="entry name" value="UvrD-helicase"/>
    <property type="match status" value="1"/>
</dbReference>
<dbReference type="EMBL" id="JRPQ01000191">
    <property type="protein sequence ID" value="KGI21135.1"/>
    <property type="molecule type" value="Genomic_DNA"/>
</dbReference>
<dbReference type="PANTHER" id="PTHR11070">
    <property type="entry name" value="UVRD / RECB / PCRA DNA HELICASE FAMILY MEMBER"/>
    <property type="match status" value="1"/>
</dbReference>
<evidence type="ECO:0000313" key="13">
    <source>
        <dbReference type="Proteomes" id="UP000029723"/>
    </source>
</evidence>
<comment type="caution">
    <text evidence="12">The sequence shown here is derived from an EMBL/GenBank/DDBJ whole genome shotgun (WGS) entry which is preliminary data.</text>
</comment>
<dbReference type="GO" id="GO:0043138">
    <property type="term" value="F:3'-5' DNA helicase activity"/>
    <property type="evidence" value="ECO:0007669"/>
    <property type="project" value="UniProtKB-EC"/>
</dbReference>
<evidence type="ECO:0000259" key="11">
    <source>
        <dbReference type="PROSITE" id="PS51198"/>
    </source>
</evidence>
<dbReference type="EC" id="5.6.2.4" evidence="8"/>
<name>A0A098YMZ4_9BACT</name>
<evidence type="ECO:0000256" key="5">
    <source>
        <dbReference type="ARBA" id="ARBA00022840"/>
    </source>
</evidence>
<evidence type="ECO:0000256" key="1">
    <source>
        <dbReference type="ARBA" id="ARBA00009922"/>
    </source>
</evidence>
<accession>A0A098YMZ4</accession>
<dbReference type="InterPro" id="IPR014017">
    <property type="entry name" value="DNA_helicase_UvrD-like_C"/>
</dbReference>
<keyword evidence="3 10" id="KW-0378">Hydrolase</keyword>
<comment type="catalytic activity">
    <reaction evidence="7">
        <text>Couples ATP hydrolysis with the unwinding of duplex DNA by translocating in the 3'-5' direction.</text>
        <dbReference type="EC" id="5.6.2.4"/>
    </reaction>
</comment>
<evidence type="ECO:0000256" key="8">
    <source>
        <dbReference type="ARBA" id="ARBA00034808"/>
    </source>
</evidence>
<evidence type="ECO:0000256" key="6">
    <source>
        <dbReference type="ARBA" id="ARBA00023235"/>
    </source>
</evidence>
<keyword evidence="2 10" id="KW-0547">Nucleotide-binding</keyword>